<dbReference type="Pfam" id="PF03466">
    <property type="entry name" value="LysR_substrate"/>
    <property type="match status" value="1"/>
</dbReference>
<proteinExistence type="inferred from homology"/>
<dbReference type="Gene3D" id="1.10.10.10">
    <property type="entry name" value="Winged helix-like DNA-binding domain superfamily/Winged helix DNA-binding domain"/>
    <property type="match status" value="1"/>
</dbReference>
<keyword evidence="2" id="KW-0805">Transcription regulation</keyword>
<organism evidence="6 7">
    <name type="scientific">Silvimonas amylolytica</name>
    <dbReference type="NCBI Taxonomy" id="449663"/>
    <lineage>
        <taxon>Bacteria</taxon>
        <taxon>Pseudomonadati</taxon>
        <taxon>Pseudomonadota</taxon>
        <taxon>Betaproteobacteria</taxon>
        <taxon>Neisseriales</taxon>
        <taxon>Chitinibacteraceae</taxon>
        <taxon>Silvimonas</taxon>
    </lineage>
</organism>
<dbReference type="SUPFAM" id="SSF46785">
    <property type="entry name" value="Winged helix' DNA-binding domain"/>
    <property type="match status" value="1"/>
</dbReference>
<dbReference type="Gene3D" id="3.40.190.290">
    <property type="match status" value="1"/>
</dbReference>
<comment type="similarity">
    <text evidence="1">Belongs to the LysR transcriptional regulatory family.</text>
</comment>
<dbReference type="InterPro" id="IPR036388">
    <property type="entry name" value="WH-like_DNA-bd_sf"/>
</dbReference>
<dbReference type="InterPro" id="IPR005119">
    <property type="entry name" value="LysR_subst-bd"/>
</dbReference>
<dbReference type="InterPro" id="IPR000847">
    <property type="entry name" value="LysR_HTH_N"/>
</dbReference>
<evidence type="ECO:0000259" key="5">
    <source>
        <dbReference type="PROSITE" id="PS50931"/>
    </source>
</evidence>
<dbReference type="SUPFAM" id="SSF53850">
    <property type="entry name" value="Periplasmic binding protein-like II"/>
    <property type="match status" value="1"/>
</dbReference>
<dbReference type="PROSITE" id="PS50931">
    <property type="entry name" value="HTH_LYSR"/>
    <property type="match status" value="1"/>
</dbReference>
<evidence type="ECO:0000256" key="3">
    <source>
        <dbReference type="ARBA" id="ARBA00023125"/>
    </source>
</evidence>
<dbReference type="PANTHER" id="PTHR30419">
    <property type="entry name" value="HTH-TYPE TRANSCRIPTIONAL REGULATOR YBHD"/>
    <property type="match status" value="1"/>
</dbReference>
<dbReference type="PANTHER" id="PTHR30419:SF2">
    <property type="entry name" value="LYSR FAMILY TRANSCRIPTIONAL REGULATOR"/>
    <property type="match status" value="1"/>
</dbReference>
<keyword evidence="7" id="KW-1185">Reference proteome</keyword>
<dbReference type="InterPro" id="IPR036390">
    <property type="entry name" value="WH_DNA-bd_sf"/>
</dbReference>
<dbReference type="EMBL" id="BMLY01000001">
    <property type="protein sequence ID" value="GGP24691.1"/>
    <property type="molecule type" value="Genomic_DNA"/>
</dbReference>
<dbReference type="Proteomes" id="UP000621859">
    <property type="component" value="Unassembled WGS sequence"/>
</dbReference>
<reference evidence="7" key="1">
    <citation type="journal article" date="2019" name="Int. J. Syst. Evol. Microbiol.">
        <title>The Global Catalogue of Microorganisms (GCM) 10K type strain sequencing project: providing services to taxonomists for standard genome sequencing and annotation.</title>
        <authorList>
            <consortium name="The Broad Institute Genomics Platform"/>
            <consortium name="The Broad Institute Genome Sequencing Center for Infectious Disease"/>
            <person name="Wu L."/>
            <person name="Ma J."/>
        </authorList>
    </citation>
    <scope>NUCLEOTIDE SEQUENCE [LARGE SCALE GENOMIC DNA]</scope>
    <source>
        <strain evidence="7">CGMCC 1.8860</strain>
    </source>
</reference>
<sequence>MSTRFPIRFDWKDLELILALAETGSIAGAAERNHMVASAVSKRLSDLEQQFGAALVERHARGVRLTPAGEALRARAGHLLDEAHRLQGELRDYASGVTGHVRLFTNISAIVEFLPRALAAFHQIYPGIRVELQEQVSADVAEAVRAGVADLGIVSELPHMPDLAFTPFRQDELQLVVPAGHPLATREQLCFSEALGYPLVGLHTNSTLHGRLTREAAQAGHELRPLVQVTSFDAVCAMVAAGLGVGVVPRGATTPYVQSLGLIGLTLNDDWAQRQLCLCTRANAVGSPAMQMLFAHLRGTSEAAT</sequence>
<evidence type="ECO:0000256" key="4">
    <source>
        <dbReference type="ARBA" id="ARBA00023163"/>
    </source>
</evidence>
<accession>A0ABQ2PHB3</accession>
<protein>
    <submittedName>
        <fullName evidence="6">GntR family transcriptional regulator</fullName>
    </submittedName>
</protein>
<evidence type="ECO:0000313" key="6">
    <source>
        <dbReference type="EMBL" id="GGP24691.1"/>
    </source>
</evidence>
<keyword evidence="3" id="KW-0238">DNA-binding</keyword>
<dbReference type="InterPro" id="IPR050950">
    <property type="entry name" value="HTH-type_LysR_regulators"/>
</dbReference>
<name>A0ABQ2PHB3_9NEIS</name>
<gene>
    <name evidence="6" type="ORF">GCM10010971_05100</name>
</gene>
<comment type="caution">
    <text evidence="6">The sequence shown here is derived from an EMBL/GenBank/DDBJ whole genome shotgun (WGS) entry which is preliminary data.</text>
</comment>
<evidence type="ECO:0000256" key="2">
    <source>
        <dbReference type="ARBA" id="ARBA00023015"/>
    </source>
</evidence>
<dbReference type="Pfam" id="PF00126">
    <property type="entry name" value="HTH_1"/>
    <property type="match status" value="1"/>
</dbReference>
<dbReference type="RefSeq" id="WP_188688371.1">
    <property type="nucleotide sequence ID" value="NZ_BMLY01000001.1"/>
</dbReference>
<feature type="domain" description="HTH lysR-type" evidence="5">
    <location>
        <begin position="9"/>
        <end position="66"/>
    </location>
</feature>
<evidence type="ECO:0000256" key="1">
    <source>
        <dbReference type="ARBA" id="ARBA00009437"/>
    </source>
</evidence>
<keyword evidence="4" id="KW-0804">Transcription</keyword>
<dbReference type="CDD" id="cd08421">
    <property type="entry name" value="PBP2_LTTR_like_1"/>
    <property type="match status" value="1"/>
</dbReference>
<evidence type="ECO:0000313" key="7">
    <source>
        <dbReference type="Proteomes" id="UP000621859"/>
    </source>
</evidence>